<organism evidence="2 3">
    <name type="scientific">Eumeta variegata</name>
    <name type="common">Bagworm moth</name>
    <name type="synonym">Eumeta japonica</name>
    <dbReference type="NCBI Taxonomy" id="151549"/>
    <lineage>
        <taxon>Eukaryota</taxon>
        <taxon>Metazoa</taxon>
        <taxon>Ecdysozoa</taxon>
        <taxon>Arthropoda</taxon>
        <taxon>Hexapoda</taxon>
        <taxon>Insecta</taxon>
        <taxon>Pterygota</taxon>
        <taxon>Neoptera</taxon>
        <taxon>Endopterygota</taxon>
        <taxon>Lepidoptera</taxon>
        <taxon>Glossata</taxon>
        <taxon>Ditrysia</taxon>
        <taxon>Tineoidea</taxon>
        <taxon>Psychidae</taxon>
        <taxon>Oiketicinae</taxon>
        <taxon>Eumeta</taxon>
    </lineage>
</organism>
<protein>
    <submittedName>
        <fullName evidence="2">Uncharacterized protein</fullName>
    </submittedName>
</protein>
<evidence type="ECO:0000313" key="2">
    <source>
        <dbReference type="EMBL" id="GBP43731.1"/>
    </source>
</evidence>
<dbReference type="Proteomes" id="UP000299102">
    <property type="component" value="Unassembled WGS sequence"/>
</dbReference>
<gene>
    <name evidence="2" type="ORF">EVAR_29712_1</name>
</gene>
<dbReference type="AlphaFoldDB" id="A0A4C1VY42"/>
<dbReference type="EMBL" id="BGZK01000441">
    <property type="protein sequence ID" value="GBP43731.1"/>
    <property type="molecule type" value="Genomic_DNA"/>
</dbReference>
<feature type="region of interest" description="Disordered" evidence="1">
    <location>
        <begin position="1"/>
        <end position="21"/>
    </location>
</feature>
<keyword evidence="3" id="KW-1185">Reference proteome</keyword>
<proteinExistence type="predicted"/>
<evidence type="ECO:0000256" key="1">
    <source>
        <dbReference type="SAM" id="MobiDB-lite"/>
    </source>
</evidence>
<reference evidence="2 3" key="1">
    <citation type="journal article" date="2019" name="Commun. Biol.">
        <title>The bagworm genome reveals a unique fibroin gene that provides high tensile strength.</title>
        <authorList>
            <person name="Kono N."/>
            <person name="Nakamura H."/>
            <person name="Ohtoshi R."/>
            <person name="Tomita M."/>
            <person name="Numata K."/>
            <person name="Arakawa K."/>
        </authorList>
    </citation>
    <scope>NUCLEOTIDE SEQUENCE [LARGE SCALE GENOMIC DNA]</scope>
</reference>
<evidence type="ECO:0000313" key="3">
    <source>
        <dbReference type="Proteomes" id="UP000299102"/>
    </source>
</evidence>
<sequence length="132" mass="15152">MRHHSGDPLPSQPPPTSLPSAITYPISLEGPNNLLLHGGLIRNSLITIYRNSAEYTETNLKTLKEKSPKRYWIHFHGVLTGNGEQKRQNSSLLEIHCRRSETGEIFLAVRAVRERKERGSWLRRSRRRWGSG</sequence>
<name>A0A4C1VY42_EUMVA</name>
<comment type="caution">
    <text evidence="2">The sequence shown here is derived from an EMBL/GenBank/DDBJ whole genome shotgun (WGS) entry which is preliminary data.</text>
</comment>
<accession>A0A4C1VY42</accession>